<reference evidence="11 12" key="1">
    <citation type="journal article" date="2017" name="Genome Announc.">
        <title>Complete Genome Sequences of Two Acetylene-Fermenting Pelobacter acetylenicus Strains.</title>
        <authorList>
            <person name="Sutton J.M."/>
            <person name="Baesman S.M."/>
            <person name="Fierst J.L."/>
            <person name="Poret-Peterson A.T."/>
            <person name="Oremland R.S."/>
            <person name="Dunlap D.S."/>
            <person name="Akob D.M."/>
        </authorList>
    </citation>
    <scope>NUCLEOTIDE SEQUENCE [LARGE SCALE GENOMIC DNA]</scope>
    <source>
        <strain evidence="11 12">DSM 3247</strain>
    </source>
</reference>
<proteinExistence type="predicted"/>
<dbReference type="GO" id="GO:0005524">
    <property type="term" value="F:ATP binding"/>
    <property type="evidence" value="ECO:0007669"/>
    <property type="project" value="UniProtKB-KW"/>
</dbReference>
<dbReference type="SUPFAM" id="SSF52172">
    <property type="entry name" value="CheY-like"/>
    <property type="match status" value="1"/>
</dbReference>
<dbReference type="SMART" id="SM00382">
    <property type="entry name" value="AAA"/>
    <property type="match status" value="1"/>
</dbReference>
<dbReference type="Pfam" id="PF25601">
    <property type="entry name" value="AAA_lid_14"/>
    <property type="match status" value="1"/>
</dbReference>
<dbReference type="FunFam" id="3.40.50.2300:FF:000018">
    <property type="entry name" value="DNA-binding transcriptional regulator NtrC"/>
    <property type="match status" value="1"/>
</dbReference>
<dbReference type="InterPro" id="IPR002078">
    <property type="entry name" value="Sigma_54_int"/>
</dbReference>
<evidence type="ECO:0000313" key="12">
    <source>
        <dbReference type="Proteomes" id="UP000182264"/>
    </source>
</evidence>
<dbReference type="PROSITE" id="PS00688">
    <property type="entry name" value="SIGMA54_INTERACT_3"/>
    <property type="match status" value="1"/>
</dbReference>
<dbReference type="PROSITE" id="PS50110">
    <property type="entry name" value="RESPONSE_REGULATORY"/>
    <property type="match status" value="1"/>
</dbReference>
<keyword evidence="5" id="KW-0805">Transcription regulation</keyword>
<keyword evidence="6" id="KW-0238">DNA-binding</keyword>
<evidence type="ECO:0000256" key="1">
    <source>
        <dbReference type="ARBA" id="ARBA00022553"/>
    </source>
</evidence>
<evidence type="ECO:0000256" key="7">
    <source>
        <dbReference type="ARBA" id="ARBA00023163"/>
    </source>
</evidence>
<accession>A0A1L3GK56</accession>
<dbReference type="Gene3D" id="1.10.8.60">
    <property type="match status" value="1"/>
</dbReference>
<dbReference type="InterPro" id="IPR025662">
    <property type="entry name" value="Sigma_54_int_dom_ATP-bd_1"/>
</dbReference>
<feature type="domain" description="Sigma-54 factor interaction" evidence="9">
    <location>
        <begin position="149"/>
        <end position="375"/>
    </location>
</feature>
<dbReference type="OrthoDB" id="9814761at2"/>
<dbReference type="Proteomes" id="UP000182264">
    <property type="component" value="Chromosome"/>
</dbReference>
<dbReference type="PANTHER" id="PTHR32071:SF113">
    <property type="entry name" value="ALGINATE BIOSYNTHESIS TRANSCRIPTIONAL REGULATORY PROTEIN ALGB"/>
    <property type="match status" value="1"/>
</dbReference>
<dbReference type="AlphaFoldDB" id="A0A1L3GK56"/>
<dbReference type="CDD" id="cd00009">
    <property type="entry name" value="AAA"/>
    <property type="match status" value="1"/>
</dbReference>
<dbReference type="Gene3D" id="3.40.50.2300">
    <property type="match status" value="1"/>
</dbReference>
<dbReference type="KEGG" id="pace:A6070_04495"/>
<keyword evidence="4" id="KW-0902">Two-component regulatory system</keyword>
<dbReference type="SMART" id="SM00448">
    <property type="entry name" value="REC"/>
    <property type="match status" value="1"/>
</dbReference>
<evidence type="ECO:0000256" key="2">
    <source>
        <dbReference type="ARBA" id="ARBA00022741"/>
    </source>
</evidence>
<evidence type="ECO:0000256" key="3">
    <source>
        <dbReference type="ARBA" id="ARBA00022840"/>
    </source>
</evidence>
<dbReference type="GO" id="GO:0000160">
    <property type="term" value="P:phosphorelay signal transduction system"/>
    <property type="evidence" value="ECO:0007669"/>
    <property type="project" value="UniProtKB-KW"/>
</dbReference>
<feature type="domain" description="Response regulatory" evidence="10">
    <location>
        <begin position="10"/>
        <end position="124"/>
    </location>
</feature>
<evidence type="ECO:0000256" key="6">
    <source>
        <dbReference type="ARBA" id="ARBA00023125"/>
    </source>
</evidence>
<dbReference type="Pfam" id="PF02954">
    <property type="entry name" value="HTH_8"/>
    <property type="match status" value="1"/>
</dbReference>
<evidence type="ECO:0000313" key="11">
    <source>
        <dbReference type="EMBL" id="APG26304.1"/>
    </source>
</evidence>
<dbReference type="STRING" id="29542.A6070_04495"/>
<keyword evidence="7" id="KW-0804">Transcription</keyword>
<keyword evidence="12" id="KW-1185">Reference proteome</keyword>
<organism evidence="11 12">
    <name type="scientific">Syntrophotalea acetylenica</name>
    <name type="common">Pelobacter acetylenicus</name>
    <dbReference type="NCBI Taxonomy" id="29542"/>
    <lineage>
        <taxon>Bacteria</taxon>
        <taxon>Pseudomonadati</taxon>
        <taxon>Thermodesulfobacteriota</taxon>
        <taxon>Desulfuromonadia</taxon>
        <taxon>Desulfuromonadales</taxon>
        <taxon>Syntrophotaleaceae</taxon>
        <taxon>Syntrophotalea</taxon>
    </lineage>
</organism>
<dbReference type="InterPro" id="IPR011006">
    <property type="entry name" value="CheY-like_superfamily"/>
</dbReference>
<evidence type="ECO:0000259" key="10">
    <source>
        <dbReference type="PROSITE" id="PS50110"/>
    </source>
</evidence>
<dbReference type="InterPro" id="IPR025944">
    <property type="entry name" value="Sigma_54_int_dom_CS"/>
</dbReference>
<evidence type="ECO:0000256" key="8">
    <source>
        <dbReference type="PROSITE-ProRule" id="PRU00169"/>
    </source>
</evidence>
<dbReference type="InterPro" id="IPR025943">
    <property type="entry name" value="Sigma_54_int_dom_ATP-bd_2"/>
</dbReference>
<dbReference type="SUPFAM" id="SSF52540">
    <property type="entry name" value="P-loop containing nucleoside triphosphate hydrolases"/>
    <property type="match status" value="1"/>
</dbReference>
<feature type="modified residue" description="4-aspartylphosphate" evidence="8">
    <location>
        <position position="59"/>
    </location>
</feature>
<dbReference type="SUPFAM" id="SSF46689">
    <property type="entry name" value="Homeodomain-like"/>
    <property type="match status" value="1"/>
</dbReference>
<dbReference type="PRINTS" id="PR01590">
    <property type="entry name" value="HTHFIS"/>
</dbReference>
<dbReference type="PROSITE" id="PS00676">
    <property type="entry name" value="SIGMA54_INTERACT_2"/>
    <property type="match status" value="1"/>
</dbReference>
<protein>
    <submittedName>
        <fullName evidence="11">Fis family transcriptional regulator</fullName>
    </submittedName>
</protein>
<evidence type="ECO:0000256" key="5">
    <source>
        <dbReference type="ARBA" id="ARBA00023015"/>
    </source>
</evidence>
<dbReference type="InterPro" id="IPR058031">
    <property type="entry name" value="AAA_lid_NorR"/>
</dbReference>
<dbReference type="InterPro" id="IPR027417">
    <property type="entry name" value="P-loop_NTPase"/>
</dbReference>
<dbReference type="InterPro" id="IPR002197">
    <property type="entry name" value="HTH_Fis"/>
</dbReference>
<dbReference type="GO" id="GO:0043565">
    <property type="term" value="F:sequence-specific DNA binding"/>
    <property type="evidence" value="ECO:0007669"/>
    <property type="project" value="InterPro"/>
</dbReference>
<keyword evidence="1 8" id="KW-0597">Phosphoprotein</keyword>
<sequence>MDTGQKNRHRILVVDDEEGMRDYLAILLRRDGYQVEVASDGQQAVTQLKDQAYDLIISDIKMPRLDGFGVLDYVNERCPGTAIIMITAFSTTEQAVDAMKKGAYDYITKPFKNEEIRLIVENALERIDLRRENQHLKKALGTRFSFSNIIGKSKLMQEVYSLIEKVAASKVNVLITGESGTGKELVAKAIHYNSERRDQPFIAINCGAIPENLLESELFGYEKGAFTGAVQQKQGLFEVADGGTLFLDEIAELPPMMQVKLLRVLQEHEFRRVGGTRNLKVDVRLVAATNKNLGDAVSGGSFREDLFYRLNVIQIGLPPLRERREDIPLLVEHFLEKLCKAETMQVPDGVMRRLLDYNWPGNIRELENTIERCLVLGRGGSICESCLPAHIAGSSEGFSETRFLLPDGGFDLDAHLGAIEKEILLQALERTGGIRKRAAELLGITFRSIRYRLAKFGIEVEGDD</sequence>
<dbReference type="PROSITE" id="PS00675">
    <property type="entry name" value="SIGMA54_INTERACT_1"/>
    <property type="match status" value="1"/>
</dbReference>
<dbReference type="Gene3D" id="3.40.50.300">
    <property type="entry name" value="P-loop containing nucleotide triphosphate hydrolases"/>
    <property type="match status" value="1"/>
</dbReference>
<gene>
    <name evidence="11" type="ORF">A7E75_10490</name>
</gene>
<keyword evidence="2" id="KW-0547">Nucleotide-binding</keyword>
<evidence type="ECO:0000259" key="9">
    <source>
        <dbReference type="PROSITE" id="PS50045"/>
    </source>
</evidence>
<dbReference type="PANTHER" id="PTHR32071">
    <property type="entry name" value="TRANSCRIPTIONAL REGULATORY PROTEIN"/>
    <property type="match status" value="1"/>
</dbReference>
<dbReference type="PROSITE" id="PS50045">
    <property type="entry name" value="SIGMA54_INTERACT_4"/>
    <property type="match status" value="1"/>
</dbReference>
<evidence type="ECO:0000256" key="4">
    <source>
        <dbReference type="ARBA" id="ARBA00023012"/>
    </source>
</evidence>
<dbReference type="InterPro" id="IPR009057">
    <property type="entry name" value="Homeodomain-like_sf"/>
</dbReference>
<dbReference type="Pfam" id="PF00158">
    <property type="entry name" value="Sigma54_activat"/>
    <property type="match status" value="1"/>
</dbReference>
<dbReference type="GO" id="GO:0006355">
    <property type="term" value="P:regulation of DNA-templated transcription"/>
    <property type="evidence" value="ECO:0007669"/>
    <property type="project" value="InterPro"/>
</dbReference>
<dbReference type="FunFam" id="3.40.50.300:FF:000006">
    <property type="entry name" value="DNA-binding transcriptional regulator NtrC"/>
    <property type="match status" value="1"/>
</dbReference>
<dbReference type="EMBL" id="CP015518">
    <property type="protein sequence ID" value="APG26304.1"/>
    <property type="molecule type" value="Genomic_DNA"/>
</dbReference>
<name>A0A1L3GK56_SYNAC</name>
<dbReference type="InterPro" id="IPR001789">
    <property type="entry name" value="Sig_transdc_resp-reg_receiver"/>
</dbReference>
<dbReference type="InterPro" id="IPR003593">
    <property type="entry name" value="AAA+_ATPase"/>
</dbReference>
<dbReference type="Pfam" id="PF00072">
    <property type="entry name" value="Response_reg"/>
    <property type="match status" value="1"/>
</dbReference>
<dbReference type="Gene3D" id="1.10.10.60">
    <property type="entry name" value="Homeodomain-like"/>
    <property type="match status" value="1"/>
</dbReference>
<keyword evidence="3" id="KW-0067">ATP-binding</keyword>